<evidence type="ECO:0000313" key="2">
    <source>
        <dbReference type="EMBL" id="HDQ98977.1"/>
    </source>
</evidence>
<dbReference type="Proteomes" id="UP000885672">
    <property type="component" value="Unassembled WGS sequence"/>
</dbReference>
<feature type="signal peptide" evidence="1">
    <location>
        <begin position="1"/>
        <end position="25"/>
    </location>
</feature>
<keyword evidence="1" id="KW-0732">Signal</keyword>
<dbReference type="AlphaFoldDB" id="A0A7V0XEE0"/>
<proteinExistence type="predicted"/>
<comment type="caution">
    <text evidence="2">The sequence shown here is derived from an EMBL/GenBank/DDBJ whole genome shotgun (WGS) entry which is preliminary data.</text>
</comment>
<reference evidence="2" key="1">
    <citation type="journal article" date="2020" name="mSystems">
        <title>Genome- and Community-Level Interaction Insights into Carbon Utilization and Element Cycling Functions of Hydrothermarchaeota in Hydrothermal Sediment.</title>
        <authorList>
            <person name="Zhou Z."/>
            <person name="Liu Y."/>
            <person name="Xu W."/>
            <person name="Pan J."/>
            <person name="Luo Z.H."/>
            <person name="Li M."/>
        </authorList>
    </citation>
    <scope>NUCLEOTIDE SEQUENCE [LARGE SCALE GENOMIC DNA]</scope>
    <source>
        <strain evidence="2">SpSt-1182</strain>
    </source>
</reference>
<organism evidence="2">
    <name type="scientific">candidate division WOR-3 bacterium</name>
    <dbReference type="NCBI Taxonomy" id="2052148"/>
    <lineage>
        <taxon>Bacteria</taxon>
        <taxon>Bacteria division WOR-3</taxon>
    </lineage>
</organism>
<sequence length="186" mass="20005">MKALKLAVAAVLIMTGLFCGGQEQAEQQPVERPAGEGFDAMPAVAFEEISEAEMDKFADALPDVGAALKAAGFTPEEREEDEIPDALARLVKGMGQVEGVEAALVRNNTNWPEFSATMYKVMAASAALGLEMALAMAEGFADESEEGKQMMAELEKARAFCERVPEENREAIMQNMGRLEALGDLN</sequence>
<evidence type="ECO:0000256" key="1">
    <source>
        <dbReference type="SAM" id="SignalP"/>
    </source>
</evidence>
<name>A0A7V0XEE0_UNCW3</name>
<feature type="chain" id="PRO_5030792384" description="DUF305 domain-containing protein" evidence="1">
    <location>
        <begin position="26"/>
        <end position="186"/>
    </location>
</feature>
<accession>A0A7V0XEE0</accession>
<gene>
    <name evidence="2" type="ORF">ENN51_01630</name>
</gene>
<evidence type="ECO:0008006" key="3">
    <source>
        <dbReference type="Google" id="ProtNLM"/>
    </source>
</evidence>
<protein>
    <recommendedName>
        <fullName evidence="3">DUF305 domain-containing protein</fullName>
    </recommendedName>
</protein>
<dbReference type="EMBL" id="DSBX01000059">
    <property type="protein sequence ID" value="HDQ98977.1"/>
    <property type="molecule type" value="Genomic_DNA"/>
</dbReference>